<sequence length="923" mass="104040">MNSTETGKKVYRCGQNWFRHNLFWSPTSGDMGYDQVVKADPAEDPAFCKVKMFSPVEMDLAFVFAAHRDINKPELMDEWKRQFLSVSFEYRLDDVPISENFELHGIALKHSPLQQIFNILGFKCEWEAKHGTIKSEALSKLYEVSPSFVDTACTMGNRVLKDTELSALLLGADEQRKNPFDRWSKFQYDGVMHGYVNKDATSNRNLQSLTCRVLLAQKACLDLFINFMESDATSWPVAVRQSIKEVTASHNTIRAKLSAGDETWRAGWPESAERFWQLVKGCVYDLEYWSCLVALVKNRRSSNEYLESSPRLNEEVSAIKEMIQQEAKEKNVQLNKHKAEDAVVMTEDNQEDEEEEVDPVKTVLQHMKIGETDKPDLPFKKDAEVSLMSKLNERLLSFKKLAQRKVATCIKWIVEPQPTNENDLVDLYSDTWAKDYHGEWRSLHPGEEPHCTATLLHFFDSKKCSEAGSQPKVRQPPMKDGRLMKLLGAVARVRFEDNCDGAPTFAPSDIIMVNDAGRQGNKSQFTTLKKGESSVQRCEKQLLIVYDEQSIMDRRERKQNFAVKQSETIHMLMPPNGLKILKKNRLNYSGTNRGDTIYGVKLPSYDSDTTWQLTFGQKKQLFGKHRVSVGGQAPEGSEAESGRRAEGALEPAFYHAGPPALDEAKLLTERLEAMTFEAMQNPKSALFSNELTKLIKEAKKAKPKAKGKAKGKNKAQKADDQEQGEEENEEEDPEIDADEDEAGADGDDDCGNKTPEWINSNGEETDAPSDVEEHEVERLKAEAEVVDAGKKPRAKAKASAKGKAKAKALAKGKAKAKPKAKSAEKKKPKSKAKAAAKGKPKRGSKKAAQVEEDEEDDHEEPEDEVADEDECEEDEDENQDEESEEEEQEEEEKPVPKKRKNTSEKDVAQKLRKLAKGNARSGK</sequence>
<name>A0A9P1DEH4_9DINO</name>
<feature type="coiled-coil region" evidence="1">
    <location>
        <begin position="320"/>
        <end position="356"/>
    </location>
</feature>
<gene>
    <name evidence="3" type="ORF">C1SCF055_LOCUS33054</name>
</gene>
<dbReference type="EMBL" id="CAMXCT030004067">
    <property type="protein sequence ID" value="CAL4794816.1"/>
    <property type="molecule type" value="Genomic_DNA"/>
</dbReference>
<feature type="compositionally biased region" description="Acidic residues" evidence="2">
    <location>
        <begin position="850"/>
        <end position="892"/>
    </location>
</feature>
<feature type="region of interest" description="Disordered" evidence="2">
    <location>
        <begin position="626"/>
        <end position="645"/>
    </location>
</feature>
<evidence type="ECO:0000256" key="1">
    <source>
        <dbReference type="SAM" id="Coils"/>
    </source>
</evidence>
<accession>A0A9P1DEH4</accession>
<feature type="compositionally biased region" description="Acidic residues" evidence="2">
    <location>
        <begin position="763"/>
        <end position="774"/>
    </location>
</feature>
<keyword evidence="5" id="KW-1185">Reference proteome</keyword>
<protein>
    <submittedName>
        <fullName evidence="3">Uncharacterized protein</fullName>
    </submittedName>
</protein>
<dbReference type="Proteomes" id="UP001152797">
    <property type="component" value="Unassembled WGS sequence"/>
</dbReference>
<dbReference type="EMBL" id="CAMXCT020004067">
    <property type="protein sequence ID" value="CAL1160879.1"/>
    <property type="molecule type" value="Genomic_DNA"/>
</dbReference>
<reference evidence="3" key="1">
    <citation type="submission" date="2022-10" db="EMBL/GenBank/DDBJ databases">
        <authorList>
            <person name="Chen Y."/>
            <person name="Dougan E. K."/>
            <person name="Chan C."/>
            <person name="Rhodes N."/>
            <person name="Thang M."/>
        </authorList>
    </citation>
    <scope>NUCLEOTIDE SEQUENCE</scope>
</reference>
<comment type="caution">
    <text evidence="3">The sequence shown here is derived from an EMBL/GenBank/DDBJ whole genome shotgun (WGS) entry which is preliminary data.</text>
</comment>
<organism evidence="3">
    <name type="scientific">Cladocopium goreaui</name>
    <dbReference type="NCBI Taxonomy" id="2562237"/>
    <lineage>
        <taxon>Eukaryota</taxon>
        <taxon>Sar</taxon>
        <taxon>Alveolata</taxon>
        <taxon>Dinophyceae</taxon>
        <taxon>Suessiales</taxon>
        <taxon>Symbiodiniaceae</taxon>
        <taxon>Cladocopium</taxon>
    </lineage>
</organism>
<keyword evidence="1" id="KW-0175">Coiled coil</keyword>
<dbReference type="OrthoDB" id="423532at2759"/>
<feature type="compositionally biased region" description="Acidic residues" evidence="2">
    <location>
        <begin position="721"/>
        <end position="749"/>
    </location>
</feature>
<feature type="compositionally biased region" description="Basic and acidic residues" evidence="2">
    <location>
        <begin position="775"/>
        <end position="790"/>
    </location>
</feature>
<feature type="region of interest" description="Disordered" evidence="2">
    <location>
        <begin position="698"/>
        <end position="923"/>
    </location>
</feature>
<evidence type="ECO:0000313" key="4">
    <source>
        <dbReference type="EMBL" id="CAL1160879.1"/>
    </source>
</evidence>
<reference evidence="4" key="2">
    <citation type="submission" date="2024-04" db="EMBL/GenBank/DDBJ databases">
        <authorList>
            <person name="Chen Y."/>
            <person name="Shah S."/>
            <person name="Dougan E. K."/>
            <person name="Thang M."/>
            <person name="Chan C."/>
        </authorList>
    </citation>
    <scope>NUCLEOTIDE SEQUENCE [LARGE SCALE GENOMIC DNA]</scope>
</reference>
<evidence type="ECO:0000313" key="3">
    <source>
        <dbReference type="EMBL" id="CAI4007504.1"/>
    </source>
</evidence>
<feature type="compositionally biased region" description="Basic residues" evidence="2">
    <location>
        <begin position="791"/>
        <end position="845"/>
    </location>
</feature>
<evidence type="ECO:0000313" key="5">
    <source>
        <dbReference type="Proteomes" id="UP001152797"/>
    </source>
</evidence>
<dbReference type="AlphaFoldDB" id="A0A9P1DEH4"/>
<proteinExistence type="predicted"/>
<feature type="compositionally biased region" description="Basic residues" evidence="2">
    <location>
        <begin position="701"/>
        <end position="715"/>
    </location>
</feature>
<dbReference type="EMBL" id="CAMXCT010004067">
    <property type="protein sequence ID" value="CAI4007504.1"/>
    <property type="molecule type" value="Genomic_DNA"/>
</dbReference>
<evidence type="ECO:0000256" key="2">
    <source>
        <dbReference type="SAM" id="MobiDB-lite"/>
    </source>
</evidence>